<dbReference type="PANTHER" id="PTHR16165:SF23">
    <property type="entry name" value="NEUREXOPHILIN AND PC-ESTERASE DOMAIN FAMILY, MEMBER 5"/>
    <property type="match status" value="1"/>
</dbReference>
<feature type="non-terminal residue" evidence="2">
    <location>
        <position position="1"/>
    </location>
</feature>
<dbReference type="Pfam" id="PF24536">
    <property type="entry name" value="NXPE4_C"/>
    <property type="match status" value="1"/>
</dbReference>
<reference evidence="2" key="1">
    <citation type="submission" date="2023-07" db="EMBL/GenBank/DDBJ databases">
        <authorList>
            <person name="Stuckert A."/>
        </authorList>
    </citation>
    <scope>NUCLEOTIDE SEQUENCE</scope>
</reference>
<evidence type="ECO:0000259" key="1">
    <source>
        <dbReference type="Pfam" id="PF24536"/>
    </source>
</evidence>
<dbReference type="PANTHER" id="PTHR16165">
    <property type="entry name" value="NXPE FAMILY MEMBER"/>
    <property type="match status" value="1"/>
</dbReference>
<protein>
    <recommendedName>
        <fullName evidence="1">NXPE C-terminal domain-containing protein</fullName>
    </recommendedName>
</protein>
<dbReference type="InterPro" id="IPR057106">
    <property type="entry name" value="NXPE4_C"/>
</dbReference>
<accession>A0ABN9LEZ1</accession>
<sequence>YYTAFYGRTKSQHAAFVTVLRKKYANESLWKREKYGLHTDKQCDLREIRSAVREKSRQFSAVYSKITLTAYSRIGRALTRMTGLNRIDLHVTYKSGPLIAADATAGLVMRWRAHGLPLRTSKTMMSDLHYEAAELAGIGGGPHTVIMLNLWAHFTSFPVRVYLERLEKVQQAVSSLLFRSPETTVIIKSANTGYNSEYGGDWLSLQLDLLLRATFKGMGVIILDVWDMTSCHYLPDNIHPEPPVIKNEVDLMLSYICPK</sequence>
<comment type="caution">
    <text evidence="2">The sequence shown here is derived from an EMBL/GenBank/DDBJ whole genome shotgun (WGS) entry which is preliminary data.</text>
</comment>
<name>A0ABN9LEZ1_9NEOB</name>
<gene>
    <name evidence="2" type="ORF">RIMI_LOCUS8524585</name>
</gene>
<proteinExistence type="predicted"/>
<keyword evidence="3" id="KW-1185">Reference proteome</keyword>
<dbReference type="EMBL" id="CAUEEQ010016969">
    <property type="protein sequence ID" value="CAJ0940340.1"/>
    <property type="molecule type" value="Genomic_DNA"/>
</dbReference>
<evidence type="ECO:0000313" key="3">
    <source>
        <dbReference type="Proteomes" id="UP001176940"/>
    </source>
</evidence>
<organism evidence="2 3">
    <name type="scientific">Ranitomeya imitator</name>
    <name type="common">mimic poison frog</name>
    <dbReference type="NCBI Taxonomy" id="111125"/>
    <lineage>
        <taxon>Eukaryota</taxon>
        <taxon>Metazoa</taxon>
        <taxon>Chordata</taxon>
        <taxon>Craniata</taxon>
        <taxon>Vertebrata</taxon>
        <taxon>Euteleostomi</taxon>
        <taxon>Amphibia</taxon>
        <taxon>Batrachia</taxon>
        <taxon>Anura</taxon>
        <taxon>Neobatrachia</taxon>
        <taxon>Hyloidea</taxon>
        <taxon>Dendrobatidae</taxon>
        <taxon>Dendrobatinae</taxon>
        <taxon>Ranitomeya</taxon>
    </lineage>
</organism>
<evidence type="ECO:0000313" key="2">
    <source>
        <dbReference type="EMBL" id="CAJ0940340.1"/>
    </source>
</evidence>
<feature type="domain" description="NXPE C-terminal" evidence="1">
    <location>
        <begin position="80"/>
        <end position="257"/>
    </location>
</feature>
<dbReference type="Proteomes" id="UP001176940">
    <property type="component" value="Unassembled WGS sequence"/>
</dbReference>